<evidence type="ECO:0000313" key="1">
    <source>
        <dbReference type="EMBL" id="SEF72649.1"/>
    </source>
</evidence>
<gene>
    <name evidence="1" type="ORF">SAMN03080598_01179</name>
</gene>
<name>A0A1H5UCC9_9BACT</name>
<dbReference type="Proteomes" id="UP000236736">
    <property type="component" value="Unassembled WGS sequence"/>
</dbReference>
<dbReference type="EMBL" id="FNVR01000004">
    <property type="protein sequence ID" value="SEF72649.1"/>
    <property type="molecule type" value="Genomic_DNA"/>
</dbReference>
<sequence length="153" mass="17857">MVRSYLSDNLTALLVNRLHLGRRLMLRLHKTAFPSPRLAGTREKGKWNEAVAVGSESPFLEWREKSCHLENGTNESERKEWAKRGELSYPRLLLSNVNSLLGNNCRFSNRMIRWISGTILEKIQKQMPPFTEITEYFETFLLFSEIEKNLIQS</sequence>
<protein>
    <submittedName>
        <fullName evidence="1">Uncharacterized protein</fullName>
    </submittedName>
</protein>
<dbReference type="STRING" id="1120964.GCA_001313265_03007"/>
<accession>A0A1H5UCC9</accession>
<proteinExistence type="predicted"/>
<organism evidence="1 2">
    <name type="scientific">Algoriphagus boritolerans DSM 17298 = JCM 18970</name>
    <dbReference type="NCBI Taxonomy" id="1120964"/>
    <lineage>
        <taxon>Bacteria</taxon>
        <taxon>Pseudomonadati</taxon>
        <taxon>Bacteroidota</taxon>
        <taxon>Cytophagia</taxon>
        <taxon>Cytophagales</taxon>
        <taxon>Cyclobacteriaceae</taxon>
        <taxon>Algoriphagus</taxon>
    </lineage>
</organism>
<dbReference type="AlphaFoldDB" id="A0A1H5UCC9"/>
<keyword evidence="2" id="KW-1185">Reference proteome</keyword>
<evidence type="ECO:0000313" key="2">
    <source>
        <dbReference type="Proteomes" id="UP000236736"/>
    </source>
</evidence>
<reference evidence="2" key="1">
    <citation type="submission" date="2016-10" db="EMBL/GenBank/DDBJ databases">
        <authorList>
            <person name="Varghese N."/>
            <person name="Submissions S."/>
        </authorList>
    </citation>
    <scope>NUCLEOTIDE SEQUENCE [LARGE SCALE GENOMIC DNA]</scope>
    <source>
        <strain evidence="2">DSM 17298</strain>
    </source>
</reference>